<accession>A0AAQ3RU23</accession>
<protein>
    <recommendedName>
        <fullName evidence="1">Chromo domain-containing protein</fullName>
    </recommendedName>
</protein>
<reference evidence="2 3" key="1">
    <citation type="journal article" date="2023" name="Life. Sci Alliance">
        <title>Evolutionary insights into 3D genome organization and epigenetic landscape of Vigna mungo.</title>
        <authorList>
            <person name="Junaid A."/>
            <person name="Singh B."/>
            <person name="Bhatia S."/>
        </authorList>
    </citation>
    <scope>NUCLEOTIDE SEQUENCE [LARGE SCALE GENOMIC DNA]</scope>
    <source>
        <strain evidence="2">Urdbean</strain>
    </source>
</reference>
<dbReference type="SUPFAM" id="SSF54160">
    <property type="entry name" value="Chromo domain-like"/>
    <property type="match status" value="1"/>
</dbReference>
<dbReference type="AlphaFoldDB" id="A0AAQ3RU23"/>
<dbReference type="Gene3D" id="2.40.50.40">
    <property type="match status" value="1"/>
</dbReference>
<name>A0AAQ3RU23_VIGMU</name>
<dbReference type="InterPro" id="IPR056924">
    <property type="entry name" value="SH3_Tf2-1"/>
</dbReference>
<dbReference type="InterPro" id="IPR016197">
    <property type="entry name" value="Chromo-like_dom_sf"/>
</dbReference>
<dbReference type="PANTHER" id="PTHR46148:SF54">
    <property type="entry name" value="RETROTRANSPOSON-LIKE PROTEIN"/>
    <property type="match status" value="1"/>
</dbReference>
<sequence length="245" mass="28404">MTPFKVVYGRDPPQLTKYTPNASDPPAVQDDLTKRQEMISKLIQNLLRSQHHMKKYADVKRKHMDFQIGDMMLVKLQPYRQNSVALRKNKKLSMKYFGPFPIIEQIGFVAYKLLLPPTAKIHPVFHCSQLKPCRGDHTQQYIPAITIDFETPPVIQPAALLQDRQIMQGNKIVNQFLIQWEGLEESAPTWEDESALRNAYPTFNLEDKVNFKGGGIVTMVEEKRGSRRVRKKNIRLNDYDWTGVH</sequence>
<dbReference type="InterPro" id="IPR000953">
    <property type="entry name" value="Chromo/chromo_shadow_dom"/>
</dbReference>
<organism evidence="2 3">
    <name type="scientific">Vigna mungo</name>
    <name type="common">Black gram</name>
    <name type="synonym">Phaseolus mungo</name>
    <dbReference type="NCBI Taxonomy" id="3915"/>
    <lineage>
        <taxon>Eukaryota</taxon>
        <taxon>Viridiplantae</taxon>
        <taxon>Streptophyta</taxon>
        <taxon>Embryophyta</taxon>
        <taxon>Tracheophyta</taxon>
        <taxon>Spermatophyta</taxon>
        <taxon>Magnoliopsida</taxon>
        <taxon>eudicotyledons</taxon>
        <taxon>Gunneridae</taxon>
        <taxon>Pentapetalae</taxon>
        <taxon>rosids</taxon>
        <taxon>fabids</taxon>
        <taxon>Fabales</taxon>
        <taxon>Fabaceae</taxon>
        <taxon>Papilionoideae</taxon>
        <taxon>50 kb inversion clade</taxon>
        <taxon>NPAAA clade</taxon>
        <taxon>indigoferoid/millettioid clade</taxon>
        <taxon>Phaseoleae</taxon>
        <taxon>Vigna</taxon>
    </lineage>
</organism>
<proteinExistence type="predicted"/>
<keyword evidence="3" id="KW-1185">Reference proteome</keyword>
<dbReference type="PANTHER" id="PTHR46148">
    <property type="entry name" value="CHROMO DOMAIN-CONTAINING PROTEIN"/>
    <property type="match status" value="1"/>
</dbReference>
<dbReference type="Proteomes" id="UP001374535">
    <property type="component" value="Chromosome 6"/>
</dbReference>
<dbReference type="Pfam" id="PF24626">
    <property type="entry name" value="SH3_Tf2-1"/>
    <property type="match status" value="1"/>
</dbReference>
<evidence type="ECO:0000259" key="1">
    <source>
        <dbReference type="PROSITE" id="PS50013"/>
    </source>
</evidence>
<evidence type="ECO:0000313" key="2">
    <source>
        <dbReference type="EMBL" id="WVZ07869.1"/>
    </source>
</evidence>
<dbReference type="PROSITE" id="PS50013">
    <property type="entry name" value="CHROMO_2"/>
    <property type="match status" value="1"/>
</dbReference>
<feature type="domain" description="Chromo" evidence="1">
    <location>
        <begin position="161"/>
        <end position="196"/>
    </location>
</feature>
<gene>
    <name evidence="2" type="ORF">V8G54_021215</name>
</gene>
<dbReference type="EMBL" id="CP144695">
    <property type="protein sequence ID" value="WVZ07869.1"/>
    <property type="molecule type" value="Genomic_DNA"/>
</dbReference>
<evidence type="ECO:0000313" key="3">
    <source>
        <dbReference type="Proteomes" id="UP001374535"/>
    </source>
</evidence>